<dbReference type="Gene3D" id="1.10.10.1450">
    <property type="match status" value="1"/>
</dbReference>
<dbReference type="GO" id="GO:0005576">
    <property type="term" value="C:extracellular region"/>
    <property type="evidence" value="ECO:0007669"/>
    <property type="project" value="UniProtKB-SubCell"/>
</dbReference>
<evidence type="ECO:0000256" key="1">
    <source>
        <dbReference type="ARBA" id="ARBA00004613"/>
    </source>
</evidence>
<comment type="function">
    <text evidence="6">Has antibacterial activity.</text>
</comment>
<name>A0A7J7S783_RHIFE</name>
<accession>A0A7J7S783</accession>
<evidence type="ECO:0000313" key="10">
    <source>
        <dbReference type="Proteomes" id="UP000585614"/>
    </source>
</evidence>
<comment type="caution">
    <text evidence="9">The sequence shown here is derived from an EMBL/GenBank/DDBJ whole genome shotgun (WGS) entry which is preliminary data.</text>
</comment>
<dbReference type="InterPro" id="IPR025933">
    <property type="entry name" value="Beta_defensin_dom"/>
</dbReference>
<organism evidence="9 10">
    <name type="scientific">Rhinolophus ferrumequinum</name>
    <name type="common">Greater horseshoe bat</name>
    <dbReference type="NCBI Taxonomy" id="59479"/>
    <lineage>
        <taxon>Eukaryota</taxon>
        <taxon>Metazoa</taxon>
        <taxon>Chordata</taxon>
        <taxon>Craniata</taxon>
        <taxon>Vertebrata</taxon>
        <taxon>Euteleostomi</taxon>
        <taxon>Mammalia</taxon>
        <taxon>Eutheria</taxon>
        <taxon>Laurasiatheria</taxon>
        <taxon>Chiroptera</taxon>
        <taxon>Yinpterochiroptera</taxon>
        <taxon>Rhinolophoidea</taxon>
        <taxon>Rhinolophidae</taxon>
        <taxon>Rhinolophinae</taxon>
        <taxon>Rhinolophus</taxon>
    </lineage>
</organism>
<evidence type="ECO:0000256" key="3">
    <source>
        <dbReference type="ARBA" id="ARBA00022525"/>
    </source>
</evidence>
<evidence type="ECO:0000256" key="6">
    <source>
        <dbReference type="RuleBase" id="RU231113"/>
    </source>
</evidence>
<keyword evidence="3 6" id="KW-0964">Secreted</keyword>
<evidence type="ECO:0000256" key="2">
    <source>
        <dbReference type="ARBA" id="ARBA00007371"/>
    </source>
</evidence>
<keyword evidence="5" id="KW-1015">Disulfide bond</keyword>
<evidence type="ECO:0000256" key="5">
    <source>
        <dbReference type="ARBA" id="ARBA00023157"/>
    </source>
</evidence>
<keyword evidence="6" id="KW-0211">Defensin</keyword>
<dbReference type="EMBL" id="JACAGC010000023">
    <property type="protein sequence ID" value="KAF6284248.1"/>
    <property type="molecule type" value="Genomic_DNA"/>
</dbReference>
<proteinExistence type="inferred from homology"/>
<keyword evidence="6" id="KW-0929">Antimicrobial</keyword>
<reference evidence="9 10" key="1">
    <citation type="journal article" date="2020" name="Nature">
        <title>Six reference-quality genomes reveal evolution of bat adaptations.</title>
        <authorList>
            <person name="Jebb D."/>
            <person name="Huang Z."/>
            <person name="Pippel M."/>
            <person name="Hughes G.M."/>
            <person name="Lavrichenko K."/>
            <person name="Devanna P."/>
            <person name="Winkler S."/>
            <person name="Jermiin L.S."/>
            <person name="Skirmuntt E.C."/>
            <person name="Katzourakis A."/>
            <person name="Burkitt-Gray L."/>
            <person name="Ray D.A."/>
            <person name="Sullivan K.A.M."/>
            <person name="Roscito J.G."/>
            <person name="Kirilenko B.M."/>
            <person name="Davalos L.M."/>
            <person name="Corthals A.P."/>
            <person name="Power M.L."/>
            <person name="Jones G."/>
            <person name="Ransome R.D."/>
            <person name="Dechmann D.K.N."/>
            <person name="Locatelli A.G."/>
            <person name="Puechmaille S.J."/>
            <person name="Fedrigo O."/>
            <person name="Jarvis E.D."/>
            <person name="Hiller M."/>
            <person name="Vernes S.C."/>
            <person name="Myers E.W."/>
            <person name="Teeling E.C."/>
        </authorList>
    </citation>
    <scope>NUCLEOTIDE SEQUENCE [LARGE SCALE GENOMIC DNA]</scope>
    <source>
        <strain evidence="9">MRhiFer1</strain>
        <tissue evidence="9">Lung</tissue>
    </source>
</reference>
<protein>
    <recommendedName>
        <fullName evidence="6">Beta-defensin</fullName>
    </recommendedName>
</protein>
<gene>
    <name evidence="9" type="ORF">mRhiFer1_003801</name>
</gene>
<comment type="subcellular location">
    <subcellularLocation>
        <location evidence="1 6">Secreted</location>
    </subcellularLocation>
</comment>
<dbReference type="AlphaFoldDB" id="A0A7J7S783"/>
<dbReference type="Pfam" id="PF17906">
    <property type="entry name" value="HTH_48"/>
    <property type="match status" value="1"/>
</dbReference>
<evidence type="ECO:0000259" key="8">
    <source>
        <dbReference type="Pfam" id="PF17906"/>
    </source>
</evidence>
<evidence type="ECO:0000313" key="9">
    <source>
        <dbReference type="EMBL" id="KAF6284248.1"/>
    </source>
</evidence>
<dbReference type="GO" id="GO:0042742">
    <property type="term" value="P:defense response to bacterium"/>
    <property type="evidence" value="ECO:0007669"/>
    <property type="project" value="UniProtKB-UniRule"/>
</dbReference>
<sequence length="164" mass="18885">MSELELEQRTNIKFLVKLGKSGNEIRDMLVQVYGDNAIKKTAVYKWIKRFSEKRERVTDEESPPFSQDTSVTKPYLMTISILLILVHKTPGGLFRSYYGKSQEPWNPCQLYHGMCRNACRKYEVQYLTCPNGQKCCLKFSVKIAISNHGKEDSNSDFNLSVTNT</sequence>
<keyword evidence="6" id="KW-0044">Antibiotic</keyword>
<dbReference type="Pfam" id="PF13841">
    <property type="entry name" value="Defensin_beta_2"/>
    <property type="match status" value="1"/>
</dbReference>
<dbReference type="Proteomes" id="UP000585614">
    <property type="component" value="Unassembled WGS sequence"/>
</dbReference>
<feature type="domain" description="Beta-defensin" evidence="7">
    <location>
        <begin position="108"/>
        <end position="136"/>
    </location>
</feature>
<keyword evidence="4" id="KW-0732">Signal</keyword>
<comment type="similarity">
    <text evidence="2 6">Belongs to the beta-defensin family.</text>
</comment>
<evidence type="ECO:0000256" key="4">
    <source>
        <dbReference type="ARBA" id="ARBA00022729"/>
    </source>
</evidence>
<evidence type="ECO:0000259" key="7">
    <source>
        <dbReference type="Pfam" id="PF13841"/>
    </source>
</evidence>
<dbReference type="InterPro" id="IPR041426">
    <property type="entry name" value="Mos1_HTH"/>
</dbReference>
<dbReference type="GO" id="GO:0045087">
    <property type="term" value="P:innate immune response"/>
    <property type="evidence" value="ECO:0007669"/>
    <property type="project" value="InterPro"/>
</dbReference>
<feature type="domain" description="Mos1 transposase HTH" evidence="8">
    <location>
        <begin position="9"/>
        <end position="52"/>
    </location>
</feature>